<evidence type="ECO:0000259" key="4">
    <source>
        <dbReference type="SMART" id="SM00662"/>
    </source>
</evidence>
<keyword evidence="5" id="KW-0150">Chloroplast</keyword>
<dbReference type="Pfam" id="PF01193">
    <property type="entry name" value="RNA_pol_L"/>
    <property type="match status" value="1"/>
</dbReference>
<dbReference type="GO" id="GO:0046983">
    <property type="term" value="F:protein dimerization activity"/>
    <property type="evidence" value="ECO:0007669"/>
    <property type="project" value="InterPro"/>
</dbReference>
<name>A0A4D6C3K2_9CHLO</name>
<keyword evidence="2" id="KW-0804">Transcription</keyword>
<evidence type="ECO:0000313" key="5">
    <source>
        <dbReference type="EMBL" id="QBX98281.1"/>
    </source>
</evidence>
<dbReference type="GO" id="GO:0006351">
    <property type="term" value="P:DNA-templated transcription"/>
    <property type="evidence" value="ECO:0007669"/>
    <property type="project" value="InterPro"/>
</dbReference>
<dbReference type="RefSeq" id="YP_009646520.1">
    <property type="nucleotide sequence ID" value="NC_042489.1"/>
</dbReference>
<dbReference type="Gene3D" id="3.30.1360.10">
    <property type="entry name" value="RNA polymerase, RBP11-like subunit"/>
    <property type="match status" value="1"/>
</dbReference>
<dbReference type="InterPro" id="IPR011262">
    <property type="entry name" value="DNA-dir_RNA_pol_insert"/>
</dbReference>
<protein>
    <recommendedName>
        <fullName evidence="3">Plastid-encoded RNA polymerase subunit alpha</fullName>
    </recommendedName>
</protein>
<organism evidence="5">
    <name type="scientific">Chloroparvula pacifica</name>
    <dbReference type="NCBI Taxonomy" id="1883388"/>
    <lineage>
        <taxon>Eukaryota</taxon>
        <taxon>Viridiplantae</taxon>
        <taxon>Chlorophyta</taxon>
        <taxon>Chloropicophyceae</taxon>
        <taxon>Chloropicales</taxon>
        <taxon>Chloropicaceae</taxon>
        <taxon>Chloroparvula</taxon>
    </lineage>
</organism>
<dbReference type="GO" id="GO:0003899">
    <property type="term" value="F:DNA-directed RNA polymerase activity"/>
    <property type="evidence" value="ECO:0007669"/>
    <property type="project" value="InterPro"/>
</dbReference>
<dbReference type="AlphaFoldDB" id="A0A4D6C3K2"/>
<evidence type="ECO:0000256" key="2">
    <source>
        <dbReference type="ARBA" id="ARBA00023163"/>
    </source>
</evidence>
<dbReference type="InterPro" id="IPR036643">
    <property type="entry name" value="RNApol_insert_sf"/>
</dbReference>
<sequence>MDVDHQNDDVYNFYFTRRKYLYNYSVECLVDRVLSPCRRYTRFGIGPFESGHATTVANNLRRGLLDGVPGWSLTGVRFKDARHEFFSLYGVRESVLEMIINIRECVLTGPPPLRDEQKFIGNLRIVGPKKVTLSDITFPKGIEPINPDQYIASVADGGVLDLTIKFEYINHNKKSFIPTISPEEQSTFLALKPTSFPVKRVSYSVRIEPHPVNQTEIEYIFLEILTDNSIHPQRALIISTQHIIDLIWPIGGRRLRPGSI</sequence>
<gene>
    <name evidence="5" type="primary">rpoA</name>
</gene>
<keyword evidence="5" id="KW-0934">Plastid</keyword>
<dbReference type="GO" id="GO:0000428">
    <property type="term" value="C:DNA-directed RNA polymerase complex"/>
    <property type="evidence" value="ECO:0007669"/>
    <property type="project" value="UniProtKB-KW"/>
</dbReference>
<dbReference type="SUPFAM" id="SSF55257">
    <property type="entry name" value="RBP11-like subunits of RNA polymerase"/>
    <property type="match status" value="1"/>
</dbReference>
<evidence type="ECO:0000256" key="3">
    <source>
        <dbReference type="ARBA" id="ARBA00031776"/>
    </source>
</evidence>
<proteinExistence type="predicted"/>
<dbReference type="EMBL" id="MK085995">
    <property type="protein sequence ID" value="QBX98281.1"/>
    <property type="molecule type" value="Genomic_DNA"/>
</dbReference>
<dbReference type="SMART" id="SM00662">
    <property type="entry name" value="RPOLD"/>
    <property type="match status" value="1"/>
</dbReference>
<feature type="domain" description="DNA-directed RNA polymerase RpoA/D/Rpb3-type" evidence="4">
    <location>
        <begin position="40"/>
        <end position="253"/>
    </location>
</feature>
<dbReference type="InterPro" id="IPR011263">
    <property type="entry name" value="DNA-dir_RNA_pol_RpoA/D/Rpb3"/>
</dbReference>
<dbReference type="GeneID" id="40351353"/>
<dbReference type="Pfam" id="PF01000">
    <property type="entry name" value="RNA_pol_A_bac"/>
    <property type="match status" value="1"/>
</dbReference>
<evidence type="ECO:0000256" key="1">
    <source>
        <dbReference type="ARBA" id="ARBA00022478"/>
    </source>
</evidence>
<accession>A0A4D6C3K2</accession>
<dbReference type="SUPFAM" id="SSF56553">
    <property type="entry name" value="Insert subdomain of RNA polymerase alpha subunit"/>
    <property type="match status" value="1"/>
</dbReference>
<geneLocation type="chloroplast" evidence="5"/>
<dbReference type="Gene3D" id="2.170.120.12">
    <property type="entry name" value="DNA-directed RNA polymerase, insert domain"/>
    <property type="match status" value="1"/>
</dbReference>
<dbReference type="InterPro" id="IPR036603">
    <property type="entry name" value="RBP11-like"/>
</dbReference>
<keyword evidence="1" id="KW-0240">DNA-directed RNA polymerase</keyword>
<reference evidence="5" key="1">
    <citation type="journal article" date="2019" name="Genome Biol. Evol.">
        <title>Tracing the Evolution of the Plastome and Mitogenome in the Chloropicophyceae Uncovered Convergent tRNA Gene Losses and a Variant Plastid Genetic Code.</title>
        <authorList>
            <person name="Turmel M."/>
            <person name="Dos Santos A.L."/>
            <person name="Otis C."/>
            <person name="Sergerie R."/>
            <person name="Lemieux C."/>
        </authorList>
    </citation>
    <scope>NUCLEOTIDE SEQUENCE</scope>
</reference>